<dbReference type="Proteomes" id="UP000246058">
    <property type="component" value="Chromosome"/>
</dbReference>
<protein>
    <recommendedName>
        <fullName evidence="4">DUF2934 domain-containing protein</fullName>
    </recommendedName>
</protein>
<dbReference type="Pfam" id="PF11154">
    <property type="entry name" value="DUF2934"/>
    <property type="match status" value="1"/>
</dbReference>
<evidence type="ECO:0000256" key="1">
    <source>
        <dbReference type="SAM" id="MobiDB-lite"/>
    </source>
</evidence>
<evidence type="ECO:0000313" key="2">
    <source>
        <dbReference type="EMBL" id="AWN35820.1"/>
    </source>
</evidence>
<evidence type="ECO:0008006" key="4">
    <source>
        <dbReference type="Google" id="ProtNLM"/>
    </source>
</evidence>
<dbReference type="InterPro" id="IPR021327">
    <property type="entry name" value="DUF2934"/>
</dbReference>
<reference evidence="2 3" key="1">
    <citation type="submission" date="2018-05" db="EMBL/GenBank/DDBJ databases">
        <title>Complete Genome Sequence of Methylobacterium sp. 17Sr1-43.</title>
        <authorList>
            <person name="Srinivasan S."/>
        </authorList>
    </citation>
    <scope>NUCLEOTIDE SEQUENCE [LARGE SCALE GENOMIC DNA]</scope>
    <source>
        <strain evidence="2 3">17Sr1-43</strain>
    </source>
</reference>
<proteinExistence type="predicted"/>
<feature type="compositionally biased region" description="Basic and acidic residues" evidence="1">
    <location>
        <begin position="28"/>
        <end position="39"/>
    </location>
</feature>
<gene>
    <name evidence="2" type="ORF">DK427_08715</name>
</gene>
<dbReference type="KEGG" id="meti:DK427_08715"/>
<feature type="region of interest" description="Disordered" evidence="1">
    <location>
        <begin position="1"/>
        <end position="44"/>
    </location>
</feature>
<keyword evidence="3" id="KW-1185">Reference proteome</keyword>
<organism evidence="2 3">
    <name type="scientific">Methylobacterium radiodurans</name>
    <dbReference type="NCBI Taxonomy" id="2202828"/>
    <lineage>
        <taxon>Bacteria</taxon>
        <taxon>Pseudomonadati</taxon>
        <taxon>Pseudomonadota</taxon>
        <taxon>Alphaproteobacteria</taxon>
        <taxon>Hyphomicrobiales</taxon>
        <taxon>Methylobacteriaceae</taxon>
        <taxon>Methylobacterium</taxon>
    </lineage>
</organism>
<name>A0A2U8VQQ2_9HYPH</name>
<sequence length="87" mass="10141">MVERVSRDNANSDPDAPSGIRDAPVDPPETRLVPDRSGTESDPISFEQIRERAYELWERNHRPEGLEIQFWLLAERELRAERRRAEG</sequence>
<dbReference type="AlphaFoldDB" id="A0A2U8VQQ2"/>
<evidence type="ECO:0000313" key="3">
    <source>
        <dbReference type="Proteomes" id="UP000246058"/>
    </source>
</evidence>
<dbReference type="OrthoDB" id="9811127at2"/>
<accession>A0A2U8VQQ2</accession>
<dbReference type="EMBL" id="CP029551">
    <property type="protein sequence ID" value="AWN35820.1"/>
    <property type="molecule type" value="Genomic_DNA"/>
</dbReference>